<evidence type="ECO:0000259" key="2">
    <source>
        <dbReference type="Pfam" id="PF04909"/>
    </source>
</evidence>
<comment type="similarity">
    <text evidence="1">Belongs to the metallo-dependent hydrolases superfamily.</text>
</comment>
<dbReference type="Pfam" id="PF04909">
    <property type="entry name" value="Amidohydro_2"/>
    <property type="match status" value="1"/>
</dbReference>
<feature type="domain" description="Amidohydrolase-related" evidence="2">
    <location>
        <begin position="68"/>
        <end position="375"/>
    </location>
</feature>
<dbReference type="GO" id="GO:0016787">
    <property type="term" value="F:hydrolase activity"/>
    <property type="evidence" value="ECO:0007669"/>
    <property type="project" value="UniProtKB-KW"/>
</dbReference>
<accession>A0A1N7SX30</accession>
<evidence type="ECO:0000313" key="4">
    <source>
        <dbReference type="Proteomes" id="UP000195569"/>
    </source>
</evidence>
<comment type="caution">
    <text evidence="3">The sequence shown here is derived from an EMBL/GenBank/DDBJ whole genome shotgun (WGS) entry which is preliminary data.</text>
</comment>
<dbReference type="InterPro" id="IPR006680">
    <property type="entry name" value="Amidohydro-rel"/>
</dbReference>
<evidence type="ECO:0000313" key="3">
    <source>
        <dbReference type="EMBL" id="SIT51932.1"/>
    </source>
</evidence>
<keyword evidence="4" id="KW-1185">Reference proteome</keyword>
<dbReference type="AlphaFoldDB" id="A0A1N7SX30"/>
<name>A0A1N7SX30_9BURK</name>
<proteinExistence type="inferred from homology"/>
<dbReference type="EMBL" id="CYGY02000153">
    <property type="protein sequence ID" value="SIT51932.1"/>
    <property type="molecule type" value="Genomic_DNA"/>
</dbReference>
<dbReference type="Proteomes" id="UP000195569">
    <property type="component" value="Unassembled WGS sequence"/>
</dbReference>
<dbReference type="Gene3D" id="3.20.20.140">
    <property type="entry name" value="Metal-dependent hydrolases"/>
    <property type="match status" value="1"/>
</dbReference>
<evidence type="ECO:0000256" key="1">
    <source>
        <dbReference type="ARBA" id="ARBA00038310"/>
    </source>
</evidence>
<organism evidence="3 4">
    <name type="scientific">Paraburkholderia piptadeniae</name>
    <dbReference type="NCBI Taxonomy" id="1701573"/>
    <lineage>
        <taxon>Bacteria</taxon>
        <taxon>Pseudomonadati</taxon>
        <taxon>Pseudomonadota</taxon>
        <taxon>Betaproteobacteria</taxon>
        <taxon>Burkholderiales</taxon>
        <taxon>Burkholderiaceae</taxon>
        <taxon>Paraburkholderia</taxon>
    </lineage>
</organism>
<dbReference type="PANTHER" id="PTHR43569">
    <property type="entry name" value="AMIDOHYDROLASE"/>
    <property type="match status" value="1"/>
</dbReference>
<reference evidence="3" key="1">
    <citation type="submission" date="2016-12" db="EMBL/GenBank/DDBJ databases">
        <authorList>
            <person name="Moulin L."/>
        </authorList>
    </citation>
    <scope>NUCLEOTIDE SEQUENCE [LARGE SCALE GENOMIC DNA]</scope>
    <source>
        <strain evidence="3">STM 7183</strain>
    </source>
</reference>
<protein>
    <submittedName>
        <fullName evidence="3">Amidohydrolase 2</fullName>
    </submittedName>
</protein>
<gene>
    <name evidence="3" type="ORF">BN2476_1530012</name>
</gene>
<dbReference type="PANTHER" id="PTHR43569:SF1">
    <property type="entry name" value="BLL3371 PROTEIN"/>
    <property type="match status" value="1"/>
</dbReference>
<dbReference type="InterPro" id="IPR032466">
    <property type="entry name" value="Metal_Hydrolase"/>
</dbReference>
<dbReference type="InterPro" id="IPR052350">
    <property type="entry name" value="Metallo-dep_Lactonases"/>
</dbReference>
<sequence length="381" mass="42404">MTQLRSPLRRRLLGAAAASITIPAVTARQGFAKQETRSMSTTSNYLPVRAAWLASGTEAALEPDMPIIDAHHHFYERTGWTYLLDEYLEDARSGHNITASVYMQALTRYRQSGPDQLRPVGEIEYVTHVTAPLQNGKPQVAKGIVGYADLRHGAEVREVLEAELQAGDGRLRGVRHLVTWDPDPTLVNPLSAAPRGLLLDPDYRAGVAQLGALGLSYDAWLFFPQLPELFDLAKNYPDTPFIVNHCGGVVRIASYADKGKEVFDAWSRSMRELAQLPNVYVKVGGLGMRINAFDFERGERPPSSAQLAETWKPWMYTCIEAFGADRCMFESNFPVDKGSYPYSNGWNAFKLLTEQASAQERDALFRGTATEIYRLAFLATP</sequence>
<dbReference type="SUPFAM" id="SSF51556">
    <property type="entry name" value="Metallo-dependent hydrolases"/>
    <property type="match status" value="1"/>
</dbReference>
<dbReference type="OrthoDB" id="9787654at2"/>
<dbReference type="RefSeq" id="WP_087740282.1">
    <property type="nucleotide sequence ID" value="NZ_CYGY02000153.1"/>
</dbReference>